<dbReference type="InterPro" id="IPR029051">
    <property type="entry name" value="DUF4352"/>
</dbReference>
<comment type="caution">
    <text evidence="5">The sequence shown here is derived from an EMBL/GenBank/DDBJ whole genome shotgun (WGS) entry which is preliminary data.</text>
</comment>
<evidence type="ECO:0000256" key="3">
    <source>
        <dbReference type="SAM" id="Phobius"/>
    </source>
</evidence>
<dbReference type="InterPro" id="IPR029050">
    <property type="entry name" value="Immunoprotect_excell_Ig-like"/>
</dbReference>
<organism evidence="5 6">
    <name type="scientific">Eupransor demetentiae</name>
    <dbReference type="NCBI Taxonomy" id="3109584"/>
    <lineage>
        <taxon>Bacteria</taxon>
        <taxon>Bacillati</taxon>
        <taxon>Bacillota</taxon>
        <taxon>Bacilli</taxon>
        <taxon>Lactobacillales</taxon>
        <taxon>Lactobacillaceae</taxon>
        <taxon>Eupransor</taxon>
    </lineage>
</organism>
<reference evidence="5 6" key="1">
    <citation type="submission" date="2024-01" db="EMBL/GenBank/DDBJ databases">
        <authorList>
            <person name="Botero Cardona J."/>
        </authorList>
    </citation>
    <scope>NUCLEOTIDE SEQUENCE [LARGE SCALE GENOMIC DNA]</scope>
    <source>
        <strain evidence="5 6">LMG 33000</strain>
    </source>
</reference>
<feature type="transmembrane region" description="Helical" evidence="3">
    <location>
        <begin position="20"/>
        <end position="37"/>
    </location>
</feature>
<feature type="domain" description="DUF4352" evidence="4">
    <location>
        <begin position="62"/>
        <end position="167"/>
    </location>
</feature>
<keyword evidence="3" id="KW-0472">Membrane</keyword>
<evidence type="ECO:0000256" key="1">
    <source>
        <dbReference type="ARBA" id="ARBA00022729"/>
    </source>
</evidence>
<dbReference type="Gene3D" id="2.60.40.1240">
    <property type="match status" value="1"/>
</dbReference>
<dbReference type="Proteomes" id="UP001314241">
    <property type="component" value="Unassembled WGS sequence"/>
</dbReference>
<evidence type="ECO:0000259" key="4">
    <source>
        <dbReference type="Pfam" id="PF11611"/>
    </source>
</evidence>
<evidence type="ECO:0000256" key="2">
    <source>
        <dbReference type="SAM" id="MobiDB-lite"/>
    </source>
</evidence>
<sequence>MNEVNTTETEYHVPFYRHGWFILSTIILVVIVLAEIGDLTFKKPVKHETVAPVKSIPTSTLKVGQTADHNGFLYRVNNISYSDTDGDQKAEDGKKFVKVNVSMANKGSSDVSYNPNNFSLDDDGNQTSLGQNAQASGFTGGSLAQNDSVSGDITTQANPDDNLKLVVKVNRDGDSLHITVDLK</sequence>
<evidence type="ECO:0000313" key="5">
    <source>
        <dbReference type="EMBL" id="CAK8053483.1"/>
    </source>
</evidence>
<name>A0ABM9N2W8_9LACO</name>
<feature type="region of interest" description="Disordered" evidence="2">
    <location>
        <begin position="107"/>
        <end position="157"/>
    </location>
</feature>
<dbReference type="Pfam" id="PF11611">
    <property type="entry name" value="DUF4352"/>
    <property type="match status" value="1"/>
</dbReference>
<gene>
    <name evidence="5" type="ORF">R54876_GBNLAHCA_00038</name>
</gene>
<keyword evidence="6" id="KW-1185">Reference proteome</keyword>
<keyword evidence="1" id="KW-0732">Signal</keyword>
<proteinExistence type="predicted"/>
<keyword evidence="3" id="KW-1133">Transmembrane helix</keyword>
<dbReference type="RefSeq" id="WP_349641051.1">
    <property type="nucleotide sequence ID" value="NZ_CAWVOH010000001.1"/>
</dbReference>
<accession>A0ABM9N2W8</accession>
<protein>
    <recommendedName>
        <fullName evidence="4">DUF4352 domain-containing protein</fullName>
    </recommendedName>
</protein>
<dbReference type="EMBL" id="CAWVOH010000001">
    <property type="protein sequence ID" value="CAK8053483.1"/>
    <property type="molecule type" value="Genomic_DNA"/>
</dbReference>
<keyword evidence="3" id="KW-0812">Transmembrane</keyword>
<evidence type="ECO:0000313" key="6">
    <source>
        <dbReference type="Proteomes" id="UP001314241"/>
    </source>
</evidence>